<keyword evidence="1" id="KW-1185">Reference proteome</keyword>
<dbReference type="Proteomes" id="UP000887565">
    <property type="component" value="Unplaced"/>
</dbReference>
<name>A0A915JNP3_ROMCU</name>
<dbReference type="WBParaSite" id="nRc.2.0.1.t27707-RA">
    <property type="protein sequence ID" value="nRc.2.0.1.t27707-RA"/>
    <property type="gene ID" value="nRc.2.0.1.g27707"/>
</dbReference>
<sequence>MREKICMRLDQWPMTCHNMQTEQPNPKSTQFGAHVIVKLLRTEGIPSKAEVKMGVTCQPSRRSP</sequence>
<organism evidence="1 2">
    <name type="scientific">Romanomermis culicivorax</name>
    <name type="common">Nematode worm</name>
    <dbReference type="NCBI Taxonomy" id="13658"/>
    <lineage>
        <taxon>Eukaryota</taxon>
        <taxon>Metazoa</taxon>
        <taxon>Ecdysozoa</taxon>
        <taxon>Nematoda</taxon>
        <taxon>Enoplea</taxon>
        <taxon>Dorylaimia</taxon>
        <taxon>Mermithida</taxon>
        <taxon>Mermithoidea</taxon>
        <taxon>Mermithidae</taxon>
        <taxon>Romanomermis</taxon>
    </lineage>
</organism>
<protein>
    <submittedName>
        <fullName evidence="2">Uncharacterized protein</fullName>
    </submittedName>
</protein>
<evidence type="ECO:0000313" key="1">
    <source>
        <dbReference type="Proteomes" id="UP000887565"/>
    </source>
</evidence>
<proteinExistence type="predicted"/>
<reference evidence="2" key="1">
    <citation type="submission" date="2022-11" db="UniProtKB">
        <authorList>
            <consortium name="WormBaseParasite"/>
        </authorList>
    </citation>
    <scope>IDENTIFICATION</scope>
</reference>
<dbReference type="AlphaFoldDB" id="A0A915JNP3"/>
<evidence type="ECO:0000313" key="2">
    <source>
        <dbReference type="WBParaSite" id="nRc.2.0.1.t27707-RA"/>
    </source>
</evidence>
<accession>A0A915JNP3</accession>